<evidence type="ECO:0000313" key="20">
    <source>
        <dbReference type="Proteomes" id="UP000031532"/>
    </source>
</evidence>
<dbReference type="EC" id="2.7.13.3" evidence="4"/>
<dbReference type="Pfam" id="PF00072">
    <property type="entry name" value="Response_reg"/>
    <property type="match status" value="1"/>
</dbReference>
<dbReference type="InterPro" id="IPR013655">
    <property type="entry name" value="PAS_fold_3"/>
</dbReference>
<proteinExistence type="inferred from homology"/>
<comment type="catalytic activity">
    <reaction evidence="1">
        <text>ATP + protein L-histidine = ADP + protein N-phospho-L-histidine.</text>
        <dbReference type="EC" id="2.7.13.3"/>
    </reaction>
</comment>
<comment type="subcellular location">
    <subcellularLocation>
        <location evidence="2">Membrane</location>
    </subcellularLocation>
</comment>
<dbReference type="PANTHER" id="PTHR43547">
    <property type="entry name" value="TWO-COMPONENT HISTIDINE KINASE"/>
    <property type="match status" value="1"/>
</dbReference>
<keyword evidence="6 13" id="KW-0812">Transmembrane</keyword>
<keyword evidence="8 13" id="KW-1133">Transmembrane helix</keyword>
<dbReference type="Pfam" id="PF03924">
    <property type="entry name" value="CHASE"/>
    <property type="match status" value="1"/>
</dbReference>
<evidence type="ECO:0000256" key="3">
    <source>
        <dbReference type="ARBA" id="ARBA00006402"/>
    </source>
</evidence>
<feature type="transmembrane region" description="Helical" evidence="13">
    <location>
        <begin position="16"/>
        <end position="37"/>
    </location>
</feature>
<dbReference type="SUPFAM" id="SSF52172">
    <property type="entry name" value="CheY-like"/>
    <property type="match status" value="1"/>
</dbReference>
<keyword evidence="7" id="KW-0418">Kinase</keyword>
<keyword evidence="5 12" id="KW-0597">Phosphoprotein</keyword>
<feature type="domain" description="PAC" evidence="17">
    <location>
        <begin position="554"/>
        <end position="606"/>
    </location>
</feature>
<dbReference type="SUPFAM" id="SSF47384">
    <property type="entry name" value="Homodimeric domain of signal transducing histidine kinase"/>
    <property type="match status" value="1"/>
</dbReference>
<dbReference type="Gene3D" id="3.30.450.350">
    <property type="entry name" value="CHASE domain"/>
    <property type="match status" value="1"/>
</dbReference>
<comment type="similarity">
    <text evidence="3">In the N-terminal section; belongs to the phytochrome family.</text>
</comment>
<keyword evidence="20" id="KW-1185">Reference proteome</keyword>
<dbReference type="CDD" id="cd00082">
    <property type="entry name" value="HisKA"/>
    <property type="match status" value="1"/>
</dbReference>
<dbReference type="GO" id="GO:0016020">
    <property type="term" value="C:membrane"/>
    <property type="evidence" value="ECO:0007669"/>
    <property type="project" value="UniProtKB-SubCell"/>
</dbReference>
<evidence type="ECO:0000256" key="2">
    <source>
        <dbReference type="ARBA" id="ARBA00004370"/>
    </source>
</evidence>
<name>A0A9X5E4M5_9CYAN</name>
<dbReference type="CDD" id="cd00130">
    <property type="entry name" value="PAS"/>
    <property type="match status" value="2"/>
</dbReference>
<gene>
    <name evidence="19" type="ORF">QH73_0011085</name>
</gene>
<evidence type="ECO:0000259" key="18">
    <source>
        <dbReference type="PROSITE" id="PS50839"/>
    </source>
</evidence>
<feature type="transmembrane region" description="Helical" evidence="13">
    <location>
        <begin position="312"/>
        <end position="332"/>
    </location>
</feature>
<dbReference type="PRINTS" id="PR00344">
    <property type="entry name" value="BCTRLSENSOR"/>
</dbReference>
<feature type="domain" description="Histidine kinase" evidence="14">
    <location>
        <begin position="631"/>
        <end position="849"/>
    </location>
</feature>
<evidence type="ECO:0000256" key="13">
    <source>
        <dbReference type="SAM" id="Phobius"/>
    </source>
</evidence>
<dbReference type="InterPro" id="IPR011006">
    <property type="entry name" value="CheY-like_superfamily"/>
</dbReference>
<evidence type="ECO:0000256" key="5">
    <source>
        <dbReference type="ARBA" id="ARBA00022553"/>
    </source>
</evidence>
<dbReference type="SUPFAM" id="SSF55874">
    <property type="entry name" value="ATPase domain of HSP90 chaperone/DNA topoisomerase II/histidine kinase"/>
    <property type="match status" value="1"/>
</dbReference>
<comment type="caution">
    <text evidence="19">The sequence shown here is derived from an EMBL/GenBank/DDBJ whole genome shotgun (WGS) entry which is preliminary data.</text>
</comment>
<dbReference type="CDD" id="cd16922">
    <property type="entry name" value="HATPase_EvgS-ArcB-TorS-like"/>
    <property type="match status" value="1"/>
</dbReference>
<keyword evidence="9" id="KW-0902">Two-component regulatory system</keyword>
<reference evidence="19 20" key="1">
    <citation type="journal article" date="2015" name="Genome Announc.">
        <title>Draft Genome Sequence of the Terrestrial Cyanobacterium Scytonema millei VB511283, Isolated from Eastern India.</title>
        <authorList>
            <person name="Sen D."/>
            <person name="Chandrababunaidu M.M."/>
            <person name="Singh D."/>
            <person name="Sanghi N."/>
            <person name="Ghorai A."/>
            <person name="Mishra G.P."/>
            <person name="Madduluri M."/>
            <person name="Adhikary S.P."/>
            <person name="Tripathy S."/>
        </authorList>
    </citation>
    <scope>NUCLEOTIDE SEQUENCE [LARGE SCALE GENOMIC DNA]</scope>
    <source>
        <strain evidence="19 20">VB511283</strain>
    </source>
</reference>
<dbReference type="Gene3D" id="1.10.287.130">
    <property type="match status" value="1"/>
</dbReference>
<dbReference type="InterPro" id="IPR036890">
    <property type="entry name" value="HATPase_C_sf"/>
</dbReference>
<dbReference type="PROSITE" id="PS50109">
    <property type="entry name" value="HIS_KIN"/>
    <property type="match status" value="1"/>
</dbReference>
<dbReference type="SMART" id="SM00388">
    <property type="entry name" value="HisKA"/>
    <property type="match status" value="1"/>
</dbReference>
<dbReference type="Pfam" id="PF02518">
    <property type="entry name" value="HATPase_c"/>
    <property type="match status" value="1"/>
</dbReference>
<evidence type="ECO:0000256" key="4">
    <source>
        <dbReference type="ARBA" id="ARBA00012438"/>
    </source>
</evidence>
<dbReference type="InterPro" id="IPR003594">
    <property type="entry name" value="HATPase_dom"/>
</dbReference>
<dbReference type="InterPro" id="IPR001610">
    <property type="entry name" value="PAC"/>
</dbReference>
<evidence type="ECO:0000259" key="17">
    <source>
        <dbReference type="PROSITE" id="PS50113"/>
    </source>
</evidence>
<feature type="domain" description="Response regulatory" evidence="15">
    <location>
        <begin position="878"/>
        <end position="996"/>
    </location>
</feature>
<dbReference type="PROSITE" id="PS50110">
    <property type="entry name" value="RESPONSE_REGULATORY"/>
    <property type="match status" value="1"/>
</dbReference>
<evidence type="ECO:0000259" key="14">
    <source>
        <dbReference type="PROSITE" id="PS50109"/>
    </source>
</evidence>
<dbReference type="Pfam" id="PF00512">
    <property type="entry name" value="HisKA"/>
    <property type="match status" value="1"/>
</dbReference>
<dbReference type="InterPro" id="IPR005467">
    <property type="entry name" value="His_kinase_dom"/>
</dbReference>
<dbReference type="Proteomes" id="UP000031532">
    <property type="component" value="Unassembled WGS sequence"/>
</dbReference>
<feature type="domain" description="CHASE" evidence="18">
    <location>
        <begin position="79"/>
        <end position="299"/>
    </location>
</feature>
<dbReference type="PANTHER" id="PTHR43547:SF2">
    <property type="entry name" value="HYBRID SIGNAL TRANSDUCTION HISTIDINE KINASE C"/>
    <property type="match status" value="1"/>
</dbReference>
<sequence>MKANLFGRYLQLRRSWIPYFVLAIALLFTTAATYYVSSTVQNKERLRFENDVQTTQAKIQDRIEAYITLLRAGSGLFAASEAVTPQEFRAFVNRTKLRGSYPGIQGIGYSARVPAAAKDAFVNQIQQQGIALSIRPNYPRSEYHTIIYLEPQDRRNRVAIGYDMFSEPVRRNAMERARDTGSPAASGKVTLVQEIDKHKQAGFLIYVPVYRGGDIPATKVQRQTELVGFVYSPFRADDLINGIFGDEDRLVNFEIYDSNNVSSANLLHSSRSHTLNNRYQPQFQIIKTIDLAGRTWSLVFTSHPELELASDINLAPFVAFIGVAMSMILFAMTHSLSSSRKAAERSAAALTESEKRFRRLVESNIFGVAFGDFQGKIHYANDYFLQLVGYEREDLLAGKLHWNSLTPAEFLPLDLQAAEELKKHGIAAPFEKQYIRKDGTRVPILIGGALLADTNTPRSEIIGFILDLSDRKAAQEALRWSEERYRSLVEATTNIIWDTQAEGEVLTELPGWSAFTGQKFEEYQGWGWIEAIHPEDRDRTAQAWLKALAHRSMYEIEHRVRRYDGEYRYMTARGVPVMETDGSVREWIGVHTDITERKQAEVERERLLQREKVAREEAETANRIKDEFLATLSHELRTPLNAMLGWTQLLRNRKFNEETTARALETIDRNTKSLAQLIEDILDMSRIVTGKLHLEIRTIDIAPVIVAAIETVLPAATAKNIQIESKLDSSVRPVMGDANRLQQVFWNLLANAVKFTPKDGRIEVRVFLLDSQVQIQVADNGKGISPEFLPHVFDRFLQADSTTTREYGGLGLGLSIVRHLVELHGGTVRAESAGLGKGATFTVVLPIRAVDYNLDEPEQPQSQKAETAIAPPSLEGLRIVVVDDEADARDLLDTVLSQYGAKVVTCATARDTIEAIAQFQPHVLVSDIGMPQEDGYALIHRLRQLPPEQGGQIPAIALTAYARAEDCDRALAAGFQRHIAKPVNPDKLAAVVSELTRKVTSGW</sequence>
<dbReference type="FunFam" id="3.30.450.20:FF:000099">
    <property type="entry name" value="Sensory box sensor histidine kinase"/>
    <property type="match status" value="1"/>
</dbReference>
<dbReference type="OrthoDB" id="9768069at2"/>
<dbReference type="CDD" id="cd17580">
    <property type="entry name" value="REC_2_DhkD-like"/>
    <property type="match status" value="1"/>
</dbReference>
<dbReference type="InterPro" id="IPR000700">
    <property type="entry name" value="PAS-assoc_C"/>
</dbReference>
<dbReference type="Gene3D" id="3.30.450.20">
    <property type="entry name" value="PAS domain"/>
    <property type="match status" value="2"/>
</dbReference>
<evidence type="ECO:0000256" key="10">
    <source>
        <dbReference type="ARBA" id="ARBA00023136"/>
    </source>
</evidence>
<dbReference type="Pfam" id="PF13426">
    <property type="entry name" value="PAS_9"/>
    <property type="match status" value="1"/>
</dbReference>
<dbReference type="SMART" id="SM00086">
    <property type="entry name" value="PAC"/>
    <property type="match status" value="2"/>
</dbReference>
<dbReference type="RefSeq" id="WP_132866915.1">
    <property type="nucleotide sequence ID" value="NZ_JTJC03000002.1"/>
</dbReference>
<dbReference type="InterPro" id="IPR042240">
    <property type="entry name" value="CHASE_sf"/>
</dbReference>
<dbReference type="InterPro" id="IPR004358">
    <property type="entry name" value="Sig_transdc_His_kin-like_C"/>
</dbReference>
<dbReference type="PROSITE" id="PS50113">
    <property type="entry name" value="PAC"/>
    <property type="match status" value="2"/>
</dbReference>
<evidence type="ECO:0000256" key="11">
    <source>
        <dbReference type="ARBA" id="ARBA00074306"/>
    </source>
</evidence>
<dbReference type="GO" id="GO:0000155">
    <property type="term" value="F:phosphorelay sensor kinase activity"/>
    <property type="evidence" value="ECO:0007669"/>
    <property type="project" value="InterPro"/>
</dbReference>
<evidence type="ECO:0000256" key="12">
    <source>
        <dbReference type="PROSITE-ProRule" id="PRU00169"/>
    </source>
</evidence>
<dbReference type="SMART" id="SM00448">
    <property type="entry name" value="REC"/>
    <property type="match status" value="1"/>
</dbReference>
<dbReference type="Gene3D" id="3.40.50.2300">
    <property type="match status" value="1"/>
</dbReference>
<dbReference type="NCBIfam" id="TIGR00229">
    <property type="entry name" value="sensory_box"/>
    <property type="match status" value="2"/>
</dbReference>
<dbReference type="SMART" id="SM00387">
    <property type="entry name" value="HATPase_c"/>
    <property type="match status" value="1"/>
</dbReference>
<dbReference type="InterPro" id="IPR006189">
    <property type="entry name" value="CHASE_dom"/>
</dbReference>
<dbReference type="PROSITE" id="PS50839">
    <property type="entry name" value="CHASE"/>
    <property type="match status" value="1"/>
</dbReference>
<feature type="domain" description="PAS" evidence="16">
    <location>
        <begin position="481"/>
        <end position="551"/>
    </location>
</feature>
<dbReference type="InterPro" id="IPR000014">
    <property type="entry name" value="PAS"/>
</dbReference>
<dbReference type="SMART" id="SM00091">
    <property type="entry name" value="PAS"/>
    <property type="match status" value="2"/>
</dbReference>
<dbReference type="SUPFAM" id="SSF55785">
    <property type="entry name" value="PYP-like sensor domain (PAS domain)"/>
    <property type="match status" value="2"/>
</dbReference>
<dbReference type="InterPro" id="IPR035965">
    <property type="entry name" value="PAS-like_dom_sf"/>
</dbReference>
<dbReference type="Gene3D" id="3.30.565.10">
    <property type="entry name" value="Histidine kinase-like ATPase, C-terminal domain"/>
    <property type="match status" value="1"/>
</dbReference>
<feature type="domain" description="PAS" evidence="16">
    <location>
        <begin position="353"/>
        <end position="396"/>
    </location>
</feature>
<evidence type="ECO:0000313" key="19">
    <source>
        <dbReference type="EMBL" id="NHC35200.1"/>
    </source>
</evidence>
<dbReference type="PROSITE" id="PS50112">
    <property type="entry name" value="PAS"/>
    <property type="match status" value="2"/>
</dbReference>
<evidence type="ECO:0000256" key="9">
    <source>
        <dbReference type="ARBA" id="ARBA00023012"/>
    </source>
</evidence>
<evidence type="ECO:0000259" key="15">
    <source>
        <dbReference type="PROSITE" id="PS50110"/>
    </source>
</evidence>
<dbReference type="InterPro" id="IPR001789">
    <property type="entry name" value="Sig_transdc_resp-reg_receiver"/>
</dbReference>
<keyword evidence="7" id="KW-0808">Transferase</keyword>
<evidence type="ECO:0000256" key="8">
    <source>
        <dbReference type="ARBA" id="ARBA00022989"/>
    </source>
</evidence>
<evidence type="ECO:0000259" key="16">
    <source>
        <dbReference type="PROSITE" id="PS50112"/>
    </source>
</evidence>
<protein>
    <recommendedName>
        <fullName evidence="11">Circadian input-output histidine kinase CikA</fullName>
        <ecNumber evidence="4">2.7.13.3</ecNumber>
    </recommendedName>
</protein>
<dbReference type="FunFam" id="3.30.565.10:FF:000010">
    <property type="entry name" value="Sensor histidine kinase RcsC"/>
    <property type="match status" value="1"/>
</dbReference>
<dbReference type="InterPro" id="IPR003661">
    <property type="entry name" value="HisK_dim/P_dom"/>
</dbReference>
<feature type="modified residue" description="4-aspartylphosphate" evidence="12">
    <location>
        <position position="927"/>
    </location>
</feature>
<accession>A0A9X5E4M5</accession>
<evidence type="ECO:0000256" key="6">
    <source>
        <dbReference type="ARBA" id="ARBA00022692"/>
    </source>
</evidence>
<dbReference type="SMART" id="SM01079">
    <property type="entry name" value="CHASE"/>
    <property type="match status" value="1"/>
</dbReference>
<feature type="domain" description="PAC" evidence="17">
    <location>
        <begin position="428"/>
        <end position="480"/>
    </location>
</feature>
<evidence type="ECO:0000256" key="7">
    <source>
        <dbReference type="ARBA" id="ARBA00022777"/>
    </source>
</evidence>
<keyword evidence="10 13" id="KW-0472">Membrane</keyword>
<dbReference type="EMBL" id="JTJC03000002">
    <property type="protein sequence ID" value="NHC35200.1"/>
    <property type="molecule type" value="Genomic_DNA"/>
</dbReference>
<dbReference type="AlphaFoldDB" id="A0A9X5E4M5"/>
<organism evidence="19 20">
    <name type="scientific">Scytonema millei VB511283</name>
    <dbReference type="NCBI Taxonomy" id="1245923"/>
    <lineage>
        <taxon>Bacteria</taxon>
        <taxon>Bacillati</taxon>
        <taxon>Cyanobacteriota</taxon>
        <taxon>Cyanophyceae</taxon>
        <taxon>Nostocales</taxon>
        <taxon>Scytonemataceae</taxon>
        <taxon>Scytonema</taxon>
    </lineage>
</organism>
<dbReference type="InterPro" id="IPR036097">
    <property type="entry name" value="HisK_dim/P_sf"/>
</dbReference>
<evidence type="ECO:0000256" key="1">
    <source>
        <dbReference type="ARBA" id="ARBA00000085"/>
    </source>
</evidence>
<dbReference type="Pfam" id="PF08447">
    <property type="entry name" value="PAS_3"/>
    <property type="match status" value="1"/>
</dbReference>